<dbReference type="STRING" id="1445510.YC6258_03018"/>
<organism evidence="6 7">
    <name type="scientific">Gynuella sunshinyii YC6258</name>
    <dbReference type="NCBI Taxonomy" id="1445510"/>
    <lineage>
        <taxon>Bacteria</taxon>
        <taxon>Pseudomonadati</taxon>
        <taxon>Pseudomonadota</taxon>
        <taxon>Gammaproteobacteria</taxon>
        <taxon>Oceanospirillales</taxon>
        <taxon>Saccharospirillaceae</taxon>
        <taxon>Gynuella</taxon>
    </lineage>
</organism>
<evidence type="ECO:0000256" key="1">
    <source>
        <dbReference type="ARBA" id="ARBA00004418"/>
    </source>
</evidence>
<accession>A0A0C5VL71</accession>
<dbReference type="GO" id="GO:0042597">
    <property type="term" value="C:periplasmic space"/>
    <property type="evidence" value="ECO:0007669"/>
    <property type="project" value="UniProtKB-SubCell"/>
</dbReference>
<proteinExistence type="inferred from homology"/>
<keyword evidence="3" id="KW-0813">Transport</keyword>
<dbReference type="PANTHER" id="PTHR43649:SF34">
    <property type="entry name" value="ABC TRANSPORTER PERIPLASMIC-BINDING PROTEIN YCJN-RELATED"/>
    <property type="match status" value="1"/>
</dbReference>
<dbReference type="AlphaFoldDB" id="A0A0C5VL71"/>
<keyword evidence="7" id="KW-1185">Reference proteome</keyword>
<evidence type="ECO:0000256" key="5">
    <source>
        <dbReference type="SAM" id="SignalP"/>
    </source>
</evidence>
<feature type="chain" id="PRO_5002191229" evidence="5">
    <location>
        <begin position="23"/>
        <end position="421"/>
    </location>
</feature>
<sequence length="421" mass="46277">MKIETLALTTAVFLSLVTTAQADTLKFECGVVGNSGQFCQYVKTRFEAETPHTLEFVEFPSTSTDKLGVLQQVLASGDGDVVDVFSVDVVWPGIIGEYFLDLTESIDDLKNNFFATPWNNNLVNGRLKAIPGMVDTGVLFYRTDLLQKYGESKPQTWADMTRIAEKVQAGERAEGNRKFWGLVFQGKAYEGLSCNALEWIASYGGGTIVDNEGRITVDNARAAAALDMAASWIGHIAPQGVLGYQEEEARAVFQNGDAMFMRNWPYAFVLGQDDSSPIKGKIGLMPLPAGDSQNPHAATLGGWQWAVNRNSDHKEAAIALIRILGDVETQIQRFLVEGASPANKYAYQDPRILAKAPYMEDMLAVFETSVARPATVTGTRYNQVSNAFFNSVFSVLNGDITGTEAVKKLNDRLVRIKRKAW</sequence>
<dbReference type="OrthoDB" id="9808332at2"/>
<dbReference type="CDD" id="cd14750">
    <property type="entry name" value="PBP2_TMBP"/>
    <property type="match status" value="1"/>
</dbReference>
<evidence type="ECO:0000256" key="4">
    <source>
        <dbReference type="ARBA" id="ARBA00022729"/>
    </source>
</evidence>
<dbReference type="InterPro" id="IPR006059">
    <property type="entry name" value="SBP"/>
</dbReference>
<dbReference type="PANTHER" id="PTHR43649">
    <property type="entry name" value="ARABINOSE-BINDING PROTEIN-RELATED"/>
    <property type="match status" value="1"/>
</dbReference>
<dbReference type="KEGG" id="gsn:YC6258_03018"/>
<evidence type="ECO:0000313" key="7">
    <source>
        <dbReference type="Proteomes" id="UP000032266"/>
    </source>
</evidence>
<keyword evidence="4 5" id="KW-0732">Signal</keyword>
<dbReference type="Pfam" id="PF01547">
    <property type="entry name" value="SBP_bac_1"/>
    <property type="match status" value="1"/>
</dbReference>
<reference evidence="6 7" key="1">
    <citation type="submission" date="2014-01" db="EMBL/GenBank/DDBJ databases">
        <title>Full genme sequencing of cellulolytic bacterium Gynuella sunshinyii YC6258T gen. nov., sp. nov.</title>
        <authorList>
            <person name="Khan H."/>
            <person name="Chung E.J."/>
            <person name="Chung Y.R."/>
        </authorList>
    </citation>
    <scope>NUCLEOTIDE SEQUENCE [LARGE SCALE GENOMIC DNA]</scope>
    <source>
        <strain evidence="6 7">YC6258</strain>
    </source>
</reference>
<name>A0A0C5VL71_9GAMM</name>
<keyword evidence="6" id="KW-0762">Sugar transport</keyword>
<protein>
    <submittedName>
        <fullName evidence="6">ABC-type sugar transport system, periplasmic component</fullName>
    </submittedName>
</protein>
<dbReference type="HOGENOM" id="CLU_031285_9_1_6"/>
<comment type="similarity">
    <text evidence="2">Belongs to the bacterial solute-binding protein 1 family.</text>
</comment>
<evidence type="ECO:0000256" key="2">
    <source>
        <dbReference type="ARBA" id="ARBA00008520"/>
    </source>
</evidence>
<evidence type="ECO:0000256" key="3">
    <source>
        <dbReference type="ARBA" id="ARBA00022448"/>
    </source>
</evidence>
<dbReference type="InterPro" id="IPR050490">
    <property type="entry name" value="Bact_solute-bd_prot1"/>
</dbReference>
<feature type="signal peptide" evidence="5">
    <location>
        <begin position="1"/>
        <end position="22"/>
    </location>
</feature>
<dbReference type="SUPFAM" id="SSF53850">
    <property type="entry name" value="Periplasmic binding protein-like II"/>
    <property type="match status" value="1"/>
</dbReference>
<evidence type="ECO:0000313" key="6">
    <source>
        <dbReference type="EMBL" id="AJQ95056.1"/>
    </source>
</evidence>
<dbReference type="Proteomes" id="UP000032266">
    <property type="component" value="Chromosome"/>
</dbReference>
<dbReference type="EMBL" id="CP007142">
    <property type="protein sequence ID" value="AJQ95056.1"/>
    <property type="molecule type" value="Genomic_DNA"/>
</dbReference>
<dbReference type="PATRIC" id="fig|1445510.3.peg.2986"/>
<dbReference type="Gene3D" id="3.40.190.10">
    <property type="entry name" value="Periplasmic binding protein-like II"/>
    <property type="match status" value="2"/>
</dbReference>
<gene>
    <name evidence="6" type="ORF">YC6258_03018</name>
</gene>
<dbReference type="RefSeq" id="WP_044617441.1">
    <property type="nucleotide sequence ID" value="NZ_CP007142.1"/>
</dbReference>
<comment type="subcellular location">
    <subcellularLocation>
        <location evidence="1">Periplasm</location>
    </subcellularLocation>
</comment>